<name>A0A482X229_LAOST</name>
<sequence>HLQKQQHILSTSGFYHPASRAAGSLGRAELFSKSDFTRVLSSLHGITVPFQPFAEQTARRFQMPGDMTFDK</sequence>
<dbReference type="Proteomes" id="UP000291343">
    <property type="component" value="Unassembled WGS sequence"/>
</dbReference>
<dbReference type="AlphaFoldDB" id="A0A482X229"/>
<keyword evidence="2" id="KW-1185">Reference proteome</keyword>
<dbReference type="InParanoid" id="A0A482X229"/>
<evidence type="ECO:0000313" key="2">
    <source>
        <dbReference type="Proteomes" id="UP000291343"/>
    </source>
</evidence>
<proteinExistence type="predicted"/>
<dbReference type="EMBL" id="QKKF02019521">
    <property type="protein sequence ID" value="RZF39899.1"/>
    <property type="molecule type" value="Genomic_DNA"/>
</dbReference>
<protein>
    <submittedName>
        <fullName evidence="1">Uncharacterized protein</fullName>
    </submittedName>
</protein>
<comment type="caution">
    <text evidence="1">The sequence shown here is derived from an EMBL/GenBank/DDBJ whole genome shotgun (WGS) entry which is preliminary data.</text>
</comment>
<reference evidence="1 2" key="1">
    <citation type="journal article" date="2017" name="Gigascience">
        <title>Genome sequence of the small brown planthopper, Laodelphax striatellus.</title>
        <authorList>
            <person name="Zhu J."/>
            <person name="Jiang F."/>
            <person name="Wang X."/>
            <person name="Yang P."/>
            <person name="Bao Y."/>
            <person name="Zhao W."/>
            <person name="Wang W."/>
            <person name="Lu H."/>
            <person name="Wang Q."/>
            <person name="Cui N."/>
            <person name="Li J."/>
            <person name="Chen X."/>
            <person name="Luo L."/>
            <person name="Yu J."/>
            <person name="Kang L."/>
            <person name="Cui F."/>
        </authorList>
    </citation>
    <scope>NUCLEOTIDE SEQUENCE [LARGE SCALE GENOMIC DNA]</scope>
    <source>
        <strain evidence="1">Lst14</strain>
    </source>
</reference>
<gene>
    <name evidence="1" type="ORF">LSTR_LSTR010527</name>
</gene>
<accession>A0A482X229</accession>
<organism evidence="1 2">
    <name type="scientific">Laodelphax striatellus</name>
    <name type="common">Small brown planthopper</name>
    <name type="synonym">Delphax striatella</name>
    <dbReference type="NCBI Taxonomy" id="195883"/>
    <lineage>
        <taxon>Eukaryota</taxon>
        <taxon>Metazoa</taxon>
        <taxon>Ecdysozoa</taxon>
        <taxon>Arthropoda</taxon>
        <taxon>Hexapoda</taxon>
        <taxon>Insecta</taxon>
        <taxon>Pterygota</taxon>
        <taxon>Neoptera</taxon>
        <taxon>Paraneoptera</taxon>
        <taxon>Hemiptera</taxon>
        <taxon>Auchenorrhyncha</taxon>
        <taxon>Fulgoroidea</taxon>
        <taxon>Delphacidae</taxon>
        <taxon>Criomorphinae</taxon>
        <taxon>Laodelphax</taxon>
    </lineage>
</organism>
<evidence type="ECO:0000313" key="1">
    <source>
        <dbReference type="EMBL" id="RZF39899.1"/>
    </source>
</evidence>
<feature type="non-terminal residue" evidence="1">
    <location>
        <position position="1"/>
    </location>
</feature>